<dbReference type="EMBL" id="JABBFX010000002">
    <property type="protein sequence ID" value="NML46068.1"/>
    <property type="molecule type" value="Genomic_DNA"/>
</dbReference>
<dbReference type="PROSITE" id="PS50198">
    <property type="entry name" value="PPIC_PPIASE_2"/>
    <property type="match status" value="1"/>
</dbReference>
<evidence type="ECO:0000256" key="7">
    <source>
        <dbReference type="ARBA" id="ARBA00023186"/>
    </source>
</evidence>
<keyword evidence="14" id="KW-1185">Reference proteome</keyword>
<keyword evidence="11" id="KW-0697">Rotamase</keyword>
<dbReference type="Pfam" id="PF00639">
    <property type="entry name" value="Rotamase"/>
    <property type="match status" value="1"/>
</dbReference>
<evidence type="ECO:0000313" key="14">
    <source>
        <dbReference type="Proteomes" id="UP000541185"/>
    </source>
</evidence>
<dbReference type="GO" id="GO:0003755">
    <property type="term" value="F:peptidyl-prolyl cis-trans isomerase activity"/>
    <property type="evidence" value="ECO:0007669"/>
    <property type="project" value="UniProtKB-KW"/>
</dbReference>
<keyword evidence="6" id="KW-0472">Membrane</keyword>
<dbReference type="AlphaFoldDB" id="A0A848HEQ1"/>
<evidence type="ECO:0000256" key="1">
    <source>
        <dbReference type="ARBA" id="ARBA00004382"/>
    </source>
</evidence>
<dbReference type="InterPro" id="IPR000297">
    <property type="entry name" value="PPIase_PpiC"/>
</dbReference>
<evidence type="ECO:0000256" key="9">
    <source>
        <dbReference type="ARBA" id="ARBA00040743"/>
    </source>
</evidence>
<dbReference type="Proteomes" id="UP000541185">
    <property type="component" value="Unassembled WGS sequence"/>
</dbReference>
<comment type="subcellular location">
    <subcellularLocation>
        <location evidence="1">Cell inner membrane</location>
        <topology evidence="1">Single-pass type II membrane protein</topology>
        <orientation evidence="1">Periplasmic side</orientation>
    </subcellularLocation>
</comment>
<sequence>MFDFVRKHNKVMQWLLFLLIFPSFVLFGLEGYNRYRERGETVAKVDGRDITQQDWDNAHKQQVDRIRQQAPNVDPKLLDSPAAKYSTLERMVRDQVLAAAVEHNNLTVGDQRLARELQKNELIAMLRKPDGSLDVERYRQLLAAQGMTPEMFENSMRGELATRQVLGGVTDTALAGAAQAGVSLNSYFERREVQVARFTPADFQAKVQPTDAELEAFYQANPKLFQAPEQASIEWVMLDLPAVARGLAVNEQDLKNYYDQNAMRLGGQEERRASHILVAVPKGASADDKAKARAKAEALLAQVKKNPESFAEVAKKNSQDPGSAANGGDLDYFGRGAMTKPFEDAAFALKKGEISGLVESDFGFHIIKLTDIRGEKPKSFAELKPQLEAEVQKQQAQKKFAEAAETFSNTVYEQSDSLKPVADKLKLEIHKADNVTRLPAPGATGPLANPKFLQALFGPDAVDKKRNTEALEIGGNQMVSGRIVSHQPARTKPFAEVKQQVRDLVVQQQAAELARKDGQEKLAAWKAKPDAATLPAAQTVSRQDAGKLPGKVIEAALRADASALPAWVGVDLGPEGFAVVKVNKVLPRETPAEAQAKAEMQQYTRAWTAAEAQAYYDMLKARFKVQINVAKPKDDAQ</sequence>
<gene>
    <name evidence="13" type="ORF">HHL11_20135</name>
</gene>
<evidence type="ECO:0000256" key="11">
    <source>
        <dbReference type="PROSITE-ProRule" id="PRU00278"/>
    </source>
</evidence>
<proteinExistence type="inferred from homology"/>
<comment type="similarity">
    <text evidence="8">Belongs to the PpiD chaperone family.</text>
</comment>
<protein>
    <recommendedName>
        <fullName evidence="9">Periplasmic chaperone PpiD</fullName>
    </recommendedName>
    <alternativeName>
        <fullName evidence="10">Periplasmic folding chaperone</fullName>
    </alternativeName>
</protein>
<accession>A0A848HEQ1</accession>
<keyword evidence="4" id="KW-0812">Transmembrane</keyword>
<dbReference type="SUPFAM" id="SSF109998">
    <property type="entry name" value="Triger factor/SurA peptide-binding domain-like"/>
    <property type="match status" value="1"/>
</dbReference>
<evidence type="ECO:0000256" key="8">
    <source>
        <dbReference type="ARBA" id="ARBA00038408"/>
    </source>
</evidence>
<keyword evidence="7" id="KW-0143">Chaperone</keyword>
<keyword evidence="5" id="KW-1133">Transmembrane helix</keyword>
<comment type="caution">
    <text evidence="13">The sequence shown here is derived from an EMBL/GenBank/DDBJ whole genome shotgun (WGS) entry which is preliminary data.</text>
</comment>
<dbReference type="Gene3D" id="3.10.50.40">
    <property type="match status" value="1"/>
</dbReference>
<keyword evidence="2" id="KW-1003">Cell membrane</keyword>
<reference evidence="13 14" key="1">
    <citation type="submission" date="2020-04" db="EMBL/GenBank/DDBJ databases">
        <title>Ramlibacter sp. G-1-2-2 isolated from soil.</title>
        <authorList>
            <person name="Dahal R.H."/>
        </authorList>
    </citation>
    <scope>NUCLEOTIDE SEQUENCE [LARGE SCALE GENOMIC DNA]</scope>
    <source>
        <strain evidence="13 14">G-1-2-2</strain>
    </source>
</reference>
<dbReference type="InterPro" id="IPR046357">
    <property type="entry name" value="PPIase_dom_sf"/>
</dbReference>
<evidence type="ECO:0000256" key="2">
    <source>
        <dbReference type="ARBA" id="ARBA00022475"/>
    </source>
</evidence>
<evidence type="ECO:0000256" key="6">
    <source>
        <dbReference type="ARBA" id="ARBA00023136"/>
    </source>
</evidence>
<dbReference type="Gene3D" id="1.10.4030.10">
    <property type="entry name" value="Porin chaperone SurA, peptide-binding domain"/>
    <property type="match status" value="1"/>
</dbReference>
<dbReference type="InterPro" id="IPR052029">
    <property type="entry name" value="PpiD_chaperone"/>
</dbReference>
<dbReference type="Pfam" id="PF13624">
    <property type="entry name" value="SurA_N_3"/>
    <property type="match status" value="1"/>
</dbReference>
<evidence type="ECO:0000256" key="5">
    <source>
        <dbReference type="ARBA" id="ARBA00022989"/>
    </source>
</evidence>
<organism evidence="13 14">
    <name type="scientific">Ramlibacter agri</name>
    <dbReference type="NCBI Taxonomy" id="2728837"/>
    <lineage>
        <taxon>Bacteria</taxon>
        <taxon>Pseudomonadati</taxon>
        <taxon>Pseudomonadota</taxon>
        <taxon>Betaproteobacteria</taxon>
        <taxon>Burkholderiales</taxon>
        <taxon>Comamonadaceae</taxon>
        <taxon>Ramlibacter</taxon>
    </lineage>
</organism>
<keyword evidence="11 13" id="KW-0413">Isomerase</keyword>
<name>A0A848HEQ1_9BURK</name>
<evidence type="ECO:0000256" key="10">
    <source>
        <dbReference type="ARBA" id="ARBA00042775"/>
    </source>
</evidence>
<evidence type="ECO:0000313" key="13">
    <source>
        <dbReference type="EMBL" id="NML46068.1"/>
    </source>
</evidence>
<evidence type="ECO:0000259" key="12">
    <source>
        <dbReference type="PROSITE" id="PS50198"/>
    </source>
</evidence>
<dbReference type="PANTHER" id="PTHR47529">
    <property type="entry name" value="PEPTIDYL-PROLYL CIS-TRANS ISOMERASE D"/>
    <property type="match status" value="1"/>
</dbReference>
<evidence type="ECO:0000256" key="3">
    <source>
        <dbReference type="ARBA" id="ARBA00022519"/>
    </source>
</evidence>
<evidence type="ECO:0000256" key="4">
    <source>
        <dbReference type="ARBA" id="ARBA00022692"/>
    </source>
</evidence>
<dbReference type="RefSeq" id="WP_169420358.1">
    <property type="nucleotide sequence ID" value="NZ_JABBFX010000002.1"/>
</dbReference>
<dbReference type="PANTHER" id="PTHR47529:SF1">
    <property type="entry name" value="PERIPLASMIC CHAPERONE PPID"/>
    <property type="match status" value="1"/>
</dbReference>
<keyword evidence="3" id="KW-0997">Cell inner membrane</keyword>
<feature type="domain" description="PpiC" evidence="12">
    <location>
        <begin position="268"/>
        <end position="371"/>
    </location>
</feature>
<dbReference type="SUPFAM" id="SSF54534">
    <property type="entry name" value="FKBP-like"/>
    <property type="match status" value="1"/>
</dbReference>
<dbReference type="GO" id="GO:0005886">
    <property type="term" value="C:plasma membrane"/>
    <property type="evidence" value="ECO:0007669"/>
    <property type="project" value="UniProtKB-SubCell"/>
</dbReference>
<dbReference type="InterPro" id="IPR027304">
    <property type="entry name" value="Trigger_fact/SurA_dom_sf"/>
</dbReference>